<name>A0ABQ3PXP0_9ACTN</name>
<dbReference type="InterPro" id="IPR006059">
    <property type="entry name" value="SBP"/>
</dbReference>
<evidence type="ECO:0000256" key="3">
    <source>
        <dbReference type="ARBA" id="ARBA00023136"/>
    </source>
</evidence>
<sequence length="447" mass="46918">MKPLPRRSRTPRAPRRRVLAASAGCLALLATSACGGGDGGTSGASDGKPVTLTMWSWMVGTQDVVDAFNATHEDIQVKYTEITAGTDGYSKIDSAIDAGNAPDVVGMEYAMLPEFASQGNLEDLTEETGDLVGSFPESLRSLVTPGGRTWGVPFDVTPQLLYYRTDLFDKAGVEVPHTWAEFERAAEKIRKADGDVRIANAPKGGDVPFINGLAWQAGSQGFGVDGDAWTVRVDDGPARKVAAYWDGLVGDGLVRNDPAWSEEETTARKKGQVATFIGAPWSGAGLISQLPEQKGRWAVAPLPTWDGTPATGTWGGTSFAVPKGSEHIDAATEFIEWLTTDPAAMKARLSDAEAPSSVLPAGAGMQKVAAAEFDGASGGYFANDLYEVAAAQVDTVVKGWTWGPVQGSVNEAFESAVAKGGWTAGFAAAQRAAVKALDDRGLKTSDG</sequence>
<keyword evidence="3" id="KW-0472">Membrane</keyword>
<evidence type="ECO:0000256" key="2">
    <source>
        <dbReference type="ARBA" id="ARBA00022729"/>
    </source>
</evidence>
<reference evidence="7" key="1">
    <citation type="submission" date="2024-05" db="EMBL/GenBank/DDBJ databases">
        <title>Whole genome shotgun sequence of Streptomyces daghestanicus NBRC 12762.</title>
        <authorList>
            <person name="Komaki H."/>
            <person name="Tamura T."/>
        </authorList>
    </citation>
    <scope>NUCLEOTIDE SEQUENCE</scope>
    <source>
        <strain evidence="7">NBRC 12762</strain>
    </source>
</reference>
<comment type="caution">
    <text evidence="7">The sequence shown here is derived from an EMBL/GenBank/DDBJ whole genome shotgun (WGS) entry which is preliminary data.</text>
</comment>
<dbReference type="SUPFAM" id="SSF53850">
    <property type="entry name" value="Periplasmic binding protein-like II"/>
    <property type="match status" value="1"/>
</dbReference>
<protein>
    <submittedName>
        <fullName evidence="7">ABC transporter substrate-binding protein</fullName>
    </submittedName>
</protein>
<organism evidence="7 8">
    <name type="scientific">Streptomyces daghestanicus</name>
    <dbReference type="NCBI Taxonomy" id="66885"/>
    <lineage>
        <taxon>Bacteria</taxon>
        <taxon>Bacillati</taxon>
        <taxon>Actinomycetota</taxon>
        <taxon>Actinomycetes</taxon>
        <taxon>Kitasatosporales</taxon>
        <taxon>Streptomycetaceae</taxon>
        <taxon>Streptomyces</taxon>
    </lineage>
</organism>
<dbReference type="Pfam" id="PF01547">
    <property type="entry name" value="SBP_bac_1"/>
    <property type="match status" value="1"/>
</dbReference>
<feature type="signal peptide" evidence="6">
    <location>
        <begin position="1"/>
        <end position="35"/>
    </location>
</feature>
<dbReference type="Proteomes" id="UP001052655">
    <property type="component" value="Unassembled WGS sequence"/>
</dbReference>
<evidence type="ECO:0000256" key="1">
    <source>
        <dbReference type="ARBA" id="ARBA00022475"/>
    </source>
</evidence>
<keyword evidence="2 6" id="KW-0732">Signal</keyword>
<keyword evidence="4" id="KW-0564">Palmitate</keyword>
<keyword evidence="5" id="KW-0449">Lipoprotein</keyword>
<dbReference type="PROSITE" id="PS51257">
    <property type="entry name" value="PROKAR_LIPOPROTEIN"/>
    <property type="match status" value="1"/>
</dbReference>
<keyword evidence="8" id="KW-1185">Reference proteome</keyword>
<evidence type="ECO:0000256" key="5">
    <source>
        <dbReference type="ARBA" id="ARBA00023288"/>
    </source>
</evidence>
<evidence type="ECO:0000256" key="6">
    <source>
        <dbReference type="SAM" id="SignalP"/>
    </source>
</evidence>
<dbReference type="CDD" id="cd13585">
    <property type="entry name" value="PBP2_TMBP_like"/>
    <property type="match status" value="1"/>
</dbReference>
<evidence type="ECO:0000313" key="8">
    <source>
        <dbReference type="Proteomes" id="UP001052655"/>
    </source>
</evidence>
<dbReference type="Gene3D" id="3.40.190.10">
    <property type="entry name" value="Periplasmic binding protein-like II"/>
    <property type="match status" value="1"/>
</dbReference>
<evidence type="ECO:0000256" key="4">
    <source>
        <dbReference type="ARBA" id="ARBA00023139"/>
    </source>
</evidence>
<feature type="chain" id="PRO_5045203440" evidence="6">
    <location>
        <begin position="36"/>
        <end position="447"/>
    </location>
</feature>
<accession>A0ABQ3PXP0</accession>
<dbReference type="PANTHER" id="PTHR43649">
    <property type="entry name" value="ARABINOSE-BINDING PROTEIN-RELATED"/>
    <property type="match status" value="1"/>
</dbReference>
<dbReference type="PANTHER" id="PTHR43649:SF33">
    <property type="entry name" value="POLYGALACTURONAN_RHAMNOGALACTURONAN-BINDING PROTEIN YTCQ"/>
    <property type="match status" value="1"/>
</dbReference>
<gene>
    <name evidence="7" type="ORF">Sdagh_15100</name>
</gene>
<proteinExistence type="predicted"/>
<keyword evidence="1" id="KW-1003">Cell membrane</keyword>
<evidence type="ECO:0000313" key="7">
    <source>
        <dbReference type="EMBL" id="GHI29780.1"/>
    </source>
</evidence>
<dbReference type="InterPro" id="IPR050490">
    <property type="entry name" value="Bact_solute-bd_prot1"/>
</dbReference>
<dbReference type="EMBL" id="BNDX01000007">
    <property type="protein sequence ID" value="GHI29780.1"/>
    <property type="molecule type" value="Genomic_DNA"/>
</dbReference>